<dbReference type="InterPro" id="IPR001789">
    <property type="entry name" value="Sig_transdc_resp-reg_receiver"/>
</dbReference>
<dbReference type="GO" id="GO:0000156">
    <property type="term" value="F:phosphorelay response regulator activity"/>
    <property type="evidence" value="ECO:0007669"/>
    <property type="project" value="TreeGrafter"/>
</dbReference>
<dbReference type="CDD" id="cd17574">
    <property type="entry name" value="REC_OmpR"/>
    <property type="match status" value="1"/>
</dbReference>
<dbReference type="InterPro" id="IPR039420">
    <property type="entry name" value="WalR-like"/>
</dbReference>
<dbReference type="Gene3D" id="3.40.50.2300">
    <property type="match status" value="1"/>
</dbReference>
<evidence type="ECO:0000256" key="5">
    <source>
        <dbReference type="ARBA" id="ARBA00023125"/>
    </source>
</evidence>
<dbReference type="Proteomes" id="UP000063718">
    <property type="component" value="Unassembled WGS sequence"/>
</dbReference>
<evidence type="ECO:0000256" key="8">
    <source>
        <dbReference type="PROSITE-ProRule" id="PRU00169"/>
    </source>
</evidence>
<dbReference type="InterPro" id="IPR011006">
    <property type="entry name" value="CheY-like_superfamily"/>
</dbReference>
<dbReference type="InterPro" id="IPR036388">
    <property type="entry name" value="WH-like_DNA-bd_sf"/>
</dbReference>
<dbReference type="Gene3D" id="6.10.250.690">
    <property type="match status" value="1"/>
</dbReference>
<evidence type="ECO:0000313" key="12">
    <source>
        <dbReference type="EMBL" id="GAF26878.1"/>
    </source>
</evidence>
<dbReference type="PANTHER" id="PTHR48111">
    <property type="entry name" value="REGULATOR OF RPOS"/>
    <property type="match status" value="1"/>
</dbReference>
<dbReference type="GO" id="GO:0000976">
    <property type="term" value="F:transcription cis-regulatory region binding"/>
    <property type="evidence" value="ECO:0007669"/>
    <property type="project" value="TreeGrafter"/>
</dbReference>
<gene>
    <name evidence="12" type="ORF">MTY_2218</name>
</gene>
<sequence>MRTRILVVDDDAKITSMLKRALTYEGYDVEIAANGHQALALAANNPDLIILDIMLPGIDGLAVCRQIRSNSDIPILMLTARDDTADRVLGLDTGADDYLVKPFALEELLARIRALLRRRSRETEAEVLQFSDLTLNTSTREGFRGQRSFSLTAKEYELLLYFLQNPHRVLTRDELMTRIWGYDFSGESNVLEVYIGYLRAKLEAGGEPRLIQTVRGVGYVLKEQQP</sequence>
<evidence type="ECO:0000256" key="4">
    <source>
        <dbReference type="ARBA" id="ARBA00023015"/>
    </source>
</evidence>
<evidence type="ECO:0000256" key="3">
    <source>
        <dbReference type="ARBA" id="ARBA00023012"/>
    </source>
</evidence>
<dbReference type="PANTHER" id="PTHR48111:SF22">
    <property type="entry name" value="REGULATOR OF RPOS"/>
    <property type="match status" value="1"/>
</dbReference>
<dbReference type="SUPFAM" id="SSF46894">
    <property type="entry name" value="C-terminal effector domain of the bipartite response regulators"/>
    <property type="match status" value="1"/>
</dbReference>
<dbReference type="SUPFAM" id="SSF52172">
    <property type="entry name" value="CheY-like"/>
    <property type="match status" value="1"/>
</dbReference>
<dbReference type="InterPro" id="IPR016032">
    <property type="entry name" value="Sig_transdc_resp-reg_C-effctor"/>
</dbReference>
<dbReference type="EMBL" id="DF238840">
    <property type="protein sequence ID" value="GAF26878.1"/>
    <property type="molecule type" value="Genomic_DNA"/>
</dbReference>
<dbReference type="GO" id="GO:0005829">
    <property type="term" value="C:cytosol"/>
    <property type="evidence" value="ECO:0007669"/>
    <property type="project" value="TreeGrafter"/>
</dbReference>
<name>A0A0S6UH35_NEOTH</name>
<protein>
    <recommendedName>
        <fullName evidence="1">Stage 0 sporulation protein A homolog</fullName>
    </recommendedName>
</protein>
<dbReference type="AlphaFoldDB" id="A0A0S6UH35"/>
<evidence type="ECO:0000256" key="7">
    <source>
        <dbReference type="ARBA" id="ARBA00024867"/>
    </source>
</evidence>
<feature type="domain" description="OmpR/PhoB-type" evidence="11">
    <location>
        <begin position="125"/>
        <end position="223"/>
    </location>
</feature>
<dbReference type="Gene3D" id="1.10.10.10">
    <property type="entry name" value="Winged helix-like DNA-binding domain superfamily/Winged helix DNA-binding domain"/>
    <property type="match status" value="1"/>
</dbReference>
<proteinExistence type="predicted"/>
<evidence type="ECO:0000259" key="10">
    <source>
        <dbReference type="PROSITE" id="PS50110"/>
    </source>
</evidence>
<keyword evidence="4" id="KW-0805">Transcription regulation</keyword>
<dbReference type="PROSITE" id="PS51755">
    <property type="entry name" value="OMPR_PHOB"/>
    <property type="match status" value="1"/>
</dbReference>
<feature type="DNA-binding region" description="OmpR/PhoB-type" evidence="9">
    <location>
        <begin position="125"/>
        <end position="223"/>
    </location>
</feature>
<dbReference type="PROSITE" id="PS50110">
    <property type="entry name" value="RESPONSE_REGULATORY"/>
    <property type="match status" value="1"/>
</dbReference>
<comment type="function">
    <text evidence="7">May play the central regulatory role in sporulation. It may be an element of the effector pathway responsible for the activation of sporulation genes in response to nutritional stress. Spo0A may act in concert with spo0H (a sigma factor) to control the expression of some genes that are critical to the sporulation process.</text>
</comment>
<dbReference type="FunFam" id="3.40.50.2300:FF:000001">
    <property type="entry name" value="DNA-binding response regulator PhoB"/>
    <property type="match status" value="1"/>
</dbReference>
<dbReference type="CDD" id="cd00383">
    <property type="entry name" value="trans_reg_C"/>
    <property type="match status" value="1"/>
</dbReference>
<feature type="domain" description="Response regulatory" evidence="10">
    <location>
        <begin position="4"/>
        <end position="116"/>
    </location>
</feature>
<dbReference type="GO" id="GO:0006355">
    <property type="term" value="P:regulation of DNA-templated transcription"/>
    <property type="evidence" value="ECO:0007669"/>
    <property type="project" value="InterPro"/>
</dbReference>
<evidence type="ECO:0000256" key="6">
    <source>
        <dbReference type="ARBA" id="ARBA00023163"/>
    </source>
</evidence>
<dbReference type="FunFam" id="1.10.10.10:FF:000005">
    <property type="entry name" value="Two-component system response regulator"/>
    <property type="match status" value="1"/>
</dbReference>
<dbReference type="RefSeq" id="WP_025774594.1">
    <property type="nucleotide sequence ID" value="NZ_DF238840.1"/>
</dbReference>
<reference evidence="12" key="1">
    <citation type="journal article" date="2014" name="Gene">
        <title>Genome-guided analysis of transformation efficiency and carbon dioxide assimilation by Moorella thermoacetica Y72.</title>
        <authorList>
            <person name="Tsukahara K."/>
            <person name="Kita A."/>
            <person name="Nakashimada Y."/>
            <person name="Hoshino T."/>
            <person name="Murakami K."/>
        </authorList>
    </citation>
    <scope>NUCLEOTIDE SEQUENCE [LARGE SCALE GENOMIC DNA]</scope>
    <source>
        <strain evidence="12">Y72</strain>
    </source>
</reference>
<feature type="modified residue" description="4-aspartylphosphate" evidence="8">
    <location>
        <position position="52"/>
    </location>
</feature>
<keyword evidence="6" id="KW-0804">Transcription</keyword>
<dbReference type="SMART" id="SM00862">
    <property type="entry name" value="Trans_reg_C"/>
    <property type="match status" value="1"/>
</dbReference>
<evidence type="ECO:0000256" key="2">
    <source>
        <dbReference type="ARBA" id="ARBA00022553"/>
    </source>
</evidence>
<keyword evidence="2 8" id="KW-0597">Phosphoprotein</keyword>
<accession>A0A0S6UH35</accession>
<evidence type="ECO:0000259" key="11">
    <source>
        <dbReference type="PROSITE" id="PS51755"/>
    </source>
</evidence>
<dbReference type="SMART" id="SM00448">
    <property type="entry name" value="REC"/>
    <property type="match status" value="1"/>
</dbReference>
<dbReference type="InterPro" id="IPR001867">
    <property type="entry name" value="OmpR/PhoB-type_DNA-bd"/>
</dbReference>
<evidence type="ECO:0000256" key="9">
    <source>
        <dbReference type="PROSITE-ProRule" id="PRU01091"/>
    </source>
</evidence>
<dbReference type="Pfam" id="PF00486">
    <property type="entry name" value="Trans_reg_C"/>
    <property type="match status" value="1"/>
</dbReference>
<keyword evidence="3" id="KW-0902">Two-component regulatory system</keyword>
<evidence type="ECO:0000256" key="1">
    <source>
        <dbReference type="ARBA" id="ARBA00018672"/>
    </source>
</evidence>
<dbReference type="Pfam" id="PF00072">
    <property type="entry name" value="Response_reg"/>
    <property type="match status" value="1"/>
</dbReference>
<keyword evidence="5 9" id="KW-0238">DNA-binding</keyword>
<dbReference type="GO" id="GO:0032993">
    <property type="term" value="C:protein-DNA complex"/>
    <property type="evidence" value="ECO:0007669"/>
    <property type="project" value="TreeGrafter"/>
</dbReference>
<organism evidence="12">
    <name type="scientific">Moorella thermoacetica Y72</name>
    <dbReference type="NCBI Taxonomy" id="1325331"/>
    <lineage>
        <taxon>Bacteria</taxon>
        <taxon>Bacillati</taxon>
        <taxon>Bacillota</taxon>
        <taxon>Clostridia</taxon>
        <taxon>Neomoorellales</taxon>
        <taxon>Neomoorellaceae</taxon>
        <taxon>Neomoorella</taxon>
    </lineage>
</organism>